<dbReference type="InterPro" id="IPR017441">
    <property type="entry name" value="Protein_kinase_ATP_BS"/>
</dbReference>
<sequence>MHIYYSVLLFLPSLSLCLSVSLSLSLSLSLCSQCLLKVQSFPSSLNKLIKRKKAHTVRRLYYQLSVILLFVVGELDSTLIPTIQLKLTAFTRPFTWFHSETLSSTVYPSEYVIFLYFIVLLEIDFSELLLEELIGVGGFGKVYRAVWRGLEVAVKAARRDLDEDACETLQNVRQEARLFSMLRHPNIMALLGVCVQEPNLCLVMEYARGGALNRALAGKRIPPHTLVDWAVQIARAMQYLHCQAIVPIIHRDLKSSNILILERVENEDLSNKTLKITDFGLAREWHRTTKMSAAGTYAWMAPEVIRSSTFSKGSDVWSYGVLLWELLTGEVPFRGIDGLAVAYGVAMNKLALPIPSTCPEPFTRLMEACWSSDPHGRPPFSTILDLLTSIEESGFFEMPAESFHSLQDDWKLEIQEMFDQLRAKEKELRSWEEELTRAALQQKYQQEALRRREQELAEREIHILERELNVIIQQLYHEKPRAEQRHGMFRRSRIKLRPGDRISLPSGTTPITSHLFTGAISLNWQCCAPITIIVRLLGASVKKHRLDLVMNNPCVKMMLMLPEPLFQKLSPIIPSLSIYLSLSFSVENEDCCCPSDLPESPGQSYLCIPFHREGSVSEGYGSESTVIGQGLDSSPSFSRRSPSGGRRSDLMLLGCGALLAAVGLGFNLLDSGRLEESTRPKWEGLFQKVSGGQRRSSSPPTRKLFKRDSPLRPPPLPPSLTLLSLSSVSDCNSTRSLLRSDSEELLVLRPPTPPSVMPRPLSPPQLLIRHPPANPLVNTHIESFKRNPRQSLTPTHAPAAPSATRKLHRTPSDGAIKKGGAMNNIIQNNAQPSLPKAAQEHTVNPWAVRDDPSEVPRLPDPNLIFPPTPRRRCQPERPKTLDFLARPRPSPRARCESQWGDSPARTSSTETPPTVEFDGGVVVAPTPMEQPTPCSPWVNDSLLDQSDEGQCRDRTRPLKLEPILPRDSPYKMRPGFWS</sequence>
<dbReference type="PANTHER" id="PTHR44329:SF35">
    <property type="entry name" value="MITOGEN-ACTIVATED PROTEIN KINASE KINASE KINASE 9"/>
    <property type="match status" value="1"/>
</dbReference>
<keyword evidence="7" id="KW-0677">Repeat</keyword>
<dbReference type="PROSITE" id="PS00108">
    <property type="entry name" value="PROTEIN_KINASE_ST"/>
    <property type="match status" value="1"/>
</dbReference>
<comment type="catalytic activity">
    <reaction evidence="11">
        <text>L-threonyl-[protein] + ATP = O-phospho-L-threonyl-[protein] + ADP + H(+)</text>
        <dbReference type="Rhea" id="RHEA:46608"/>
        <dbReference type="Rhea" id="RHEA-COMP:11060"/>
        <dbReference type="Rhea" id="RHEA-COMP:11605"/>
        <dbReference type="ChEBI" id="CHEBI:15378"/>
        <dbReference type="ChEBI" id="CHEBI:30013"/>
        <dbReference type="ChEBI" id="CHEBI:30616"/>
        <dbReference type="ChEBI" id="CHEBI:61977"/>
        <dbReference type="ChEBI" id="CHEBI:456216"/>
        <dbReference type="EC" id="2.7.11.25"/>
    </reaction>
</comment>
<feature type="signal peptide" evidence="16">
    <location>
        <begin position="1"/>
        <end position="17"/>
    </location>
</feature>
<keyword evidence="16" id="KW-0732">Signal</keyword>
<feature type="region of interest" description="Disordered" evidence="15">
    <location>
        <begin position="748"/>
        <end position="773"/>
    </location>
</feature>
<feature type="compositionally biased region" description="Low complexity" evidence="15">
    <location>
        <begin position="793"/>
        <end position="804"/>
    </location>
</feature>
<evidence type="ECO:0000256" key="10">
    <source>
        <dbReference type="ARBA" id="ARBA00022840"/>
    </source>
</evidence>
<evidence type="ECO:0000256" key="7">
    <source>
        <dbReference type="ARBA" id="ARBA00022737"/>
    </source>
</evidence>
<evidence type="ECO:0000256" key="12">
    <source>
        <dbReference type="ARBA" id="ARBA00048329"/>
    </source>
</evidence>
<dbReference type="STRING" id="7994.ENSAMXP00000022115"/>
<feature type="domain" description="Protein kinase" evidence="17">
    <location>
        <begin position="128"/>
        <end position="396"/>
    </location>
</feature>
<dbReference type="InParanoid" id="W5LQ37"/>
<dbReference type="PRINTS" id="PR00109">
    <property type="entry name" value="TYRKINASE"/>
</dbReference>
<dbReference type="Gene3D" id="3.30.200.20">
    <property type="entry name" value="Phosphorylase Kinase, domain 1"/>
    <property type="match status" value="1"/>
</dbReference>
<feature type="compositionally biased region" description="Pro residues" evidence="15">
    <location>
        <begin position="750"/>
        <end position="763"/>
    </location>
</feature>
<dbReference type="InterPro" id="IPR001245">
    <property type="entry name" value="Ser-Thr/Tyr_kinase_cat_dom"/>
</dbReference>
<keyword evidence="4" id="KW-0728">SH3 domain</keyword>
<dbReference type="PROSITE" id="PS50011">
    <property type="entry name" value="PROTEIN_KINASE_DOM"/>
    <property type="match status" value="1"/>
</dbReference>
<dbReference type="Gene3D" id="1.10.510.10">
    <property type="entry name" value="Transferase(Phosphotransferase) domain 1"/>
    <property type="match status" value="1"/>
</dbReference>
<dbReference type="PANTHER" id="PTHR44329">
    <property type="entry name" value="SERINE/THREONINE-PROTEIN KINASE TNNI3K-RELATED"/>
    <property type="match status" value="1"/>
</dbReference>
<feature type="region of interest" description="Disordered" evidence="15">
    <location>
        <begin position="684"/>
        <end position="718"/>
    </location>
</feature>
<feature type="coiled-coil region" evidence="14">
    <location>
        <begin position="407"/>
        <end position="474"/>
    </location>
</feature>
<reference evidence="19" key="1">
    <citation type="submission" date="2013-03" db="EMBL/GenBank/DDBJ databases">
        <authorList>
            <person name="Jeffery W."/>
            <person name="Warren W."/>
            <person name="Wilson R.K."/>
        </authorList>
    </citation>
    <scope>NUCLEOTIDE SEQUENCE</scope>
    <source>
        <strain evidence="19">female</strain>
    </source>
</reference>
<dbReference type="FunFam" id="1.10.510.10:FF:000076">
    <property type="entry name" value="Mitogen-activated protein kinase kinase kinase"/>
    <property type="match status" value="1"/>
</dbReference>
<evidence type="ECO:0000256" key="11">
    <source>
        <dbReference type="ARBA" id="ARBA00047559"/>
    </source>
</evidence>
<evidence type="ECO:0000256" key="5">
    <source>
        <dbReference type="ARBA" id="ARBA00022527"/>
    </source>
</evidence>
<evidence type="ECO:0000256" key="14">
    <source>
        <dbReference type="SAM" id="Coils"/>
    </source>
</evidence>
<proteinExistence type="inferred from homology"/>
<evidence type="ECO:0000256" key="6">
    <source>
        <dbReference type="ARBA" id="ARBA00022679"/>
    </source>
</evidence>
<dbReference type="HOGENOM" id="CLU_000288_7_14_1"/>
<keyword evidence="9" id="KW-0418">Kinase</keyword>
<dbReference type="Ensembl" id="ENSAMXT00000022115.2">
    <property type="protein sequence ID" value="ENSAMXP00000022115.2"/>
    <property type="gene ID" value="ENSAMXG00000021475.2"/>
</dbReference>
<dbReference type="SUPFAM" id="SSF56112">
    <property type="entry name" value="Protein kinase-like (PK-like)"/>
    <property type="match status" value="1"/>
</dbReference>
<accession>W5LQ37</accession>
<dbReference type="EC" id="2.7.11.25" evidence="3"/>
<evidence type="ECO:0000313" key="19">
    <source>
        <dbReference type="Proteomes" id="UP000018467"/>
    </source>
</evidence>
<evidence type="ECO:0000313" key="18">
    <source>
        <dbReference type="Ensembl" id="ENSAMXP00000022115.2"/>
    </source>
</evidence>
<keyword evidence="10 13" id="KW-0067">ATP-binding</keyword>
<evidence type="ECO:0000256" key="3">
    <source>
        <dbReference type="ARBA" id="ARBA00012406"/>
    </source>
</evidence>
<name>W5LQ37_ASTMX</name>
<evidence type="ECO:0000256" key="13">
    <source>
        <dbReference type="PROSITE-ProRule" id="PRU10141"/>
    </source>
</evidence>
<evidence type="ECO:0000256" key="15">
    <source>
        <dbReference type="SAM" id="MobiDB-lite"/>
    </source>
</evidence>
<evidence type="ECO:0000256" key="9">
    <source>
        <dbReference type="ARBA" id="ARBA00022777"/>
    </source>
</evidence>
<organism evidence="18 19">
    <name type="scientific">Astyanax mexicanus</name>
    <name type="common">Blind cave fish</name>
    <name type="synonym">Astyanax fasciatus mexicanus</name>
    <dbReference type="NCBI Taxonomy" id="7994"/>
    <lineage>
        <taxon>Eukaryota</taxon>
        <taxon>Metazoa</taxon>
        <taxon>Chordata</taxon>
        <taxon>Craniata</taxon>
        <taxon>Vertebrata</taxon>
        <taxon>Euteleostomi</taxon>
        <taxon>Actinopterygii</taxon>
        <taxon>Neopterygii</taxon>
        <taxon>Teleostei</taxon>
        <taxon>Ostariophysi</taxon>
        <taxon>Characiformes</taxon>
        <taxon>Characoidei</taxon>
        <taxon>Acestrorhamphidae</taxon>
        <taxon>Acestrorhamphinae</taxon>
        <taxon>Astyanax</taxon>
    </lineage>
</organism>
<dbReference type="SMART" id="SM00220">
    <property type="entry name" value="S_TKc"/>
    <property type="match status" value="1"/>
</dbReference>
<dbReference type="InterPro" id="IPR000719">
    <property type="entry name" value="Prot_kinase_dom"/>
</dbReference>
<protein>
    <recommendedName>
        <fullName evidence="3">mitogen-activated protein kinase kinase kinase</fullName>
        <ecNumber evidence="3">2.7.11.25</ecNumber>
    </recommendedName>
</protein>
<reference evidence="18" key="4">
    <citation type="submission" date="2025-09" db="UniProtKB">
        <authorList>
            <consortium name="Ensembl"/>
        </authorList>
    </citation>
    <scope>IDENTIFICATION</scope>
</reference>
<dbReference type="Pfam" id="PF07714">
    <property type="entry name" value="PK_Tyr_Ser-Thr"/>
    <property type="match status" value="1"/>
</dbReference>
<dbReference type="Proteomes" id="UP000018467">
    <property type="component" value="Unassembled WGS sequence"/>
</dbReference>
<comment type="catalytic activity">
    <reaction evidence="12">
        <text>L-seryl-[protein] + ATP = O-phospho-L-seryl-[protein] + ADP + H(+)</text>
        <dbReference type="Rhea" id="RHEA:17989"/>
        <dbReference type="Rhea" id="RHEA-COMP:9863"/>
        <dbReference type="Rhea" id="RHEA-COMP:11604"/>
        <dbReference type="ChEBI" id="CHEBI:15378"/>
        <dbReference type="ChEBI" id="CHEBI:29999"/>
        <dbReference type="ChEBI" id="CHEBI:30616"/>
        <dbReference type="ChEBI" id="CHEBI:83421"/>
        <dbReference type="ChEBI" id="CHEBI:456216"/>
        <dbReference type="EC" id="2.7.11.25"/>
    </reaction>
</comment>
<keyword evidence="8 13" id="KW-0547">Nucleotide-binding</keyword>
<feature type="chain" id="PRO_5017223241" description="mitogen-activated protein kinase kinase kinase" evidence="16">
    <location>
        <begin position="18"/>
        <end position="978"/>
    </location>
</feature>
<dbReference type="GeneTree" id="ENSGT00940000158243"/>
<evidence type="ECO:0000256" key="1">
    <source>
        <dbReference type="ARBA" id="ARBA00001946"/>
    </source>
</evidence>
<keyword evidence="14" id="KW-0175">Coiled coil</keyword>
<dbReference type="GO" id="GO:0004706">
    <property type="term" value="F:JUN kinase kinase kinase activity"/>
    <property type="evidence" value="ECO:0007669"/>
    <property type="project" value="TreeGrafter"/>
</dbReference>
<dbReference type="InterPro" id="IPR051681">
    <property type="entry name" value="Ser/Thr_Kinases-Pseudokinases"/>
</dbReference>
<dbReference type="FunFam" id="3.30.200.20:FF:000085">
    <property type="entry name" value="Mitogen-activated protein kinase kinase kinase"/>
    <property type="match status" value="1"/>
</dbReference>
<dbReference type="InterPro" id="IPR011009">
    <property type="entry name" value="Kinase-like_dom_sf"/>
</dbReference>
<keyword evidence="5" id="KW-0723">Serine/threonine-protein kinase</keyword>
<comment type="cofactor">
    <cofactor evidence="1">
        <name>Mg(2+)</name>
        <dbReference type="ChEBI" id="CHEBI:18420"/>
    </cofactor>
</comment>
<dbReference type="InterPro" id="IPR008271">
    <property type="entry name" value="Ser/Thr_kinase_AS"/>
</dbReference>
<evidence type="ECO:0000256" key="16">
    <source>
        <dbReference type="SAM" id="SignalP"/>
    </source>
</evidence>
<evidence type="ECO:0000259" key="17">
    <source>
        <dbReference type="PROSITE" id="PS50011"/>
    </source>
</evidence>
<feature type="region of interest" description="Disordered" evidence="15">
    <location>
        <begin position="848"/>
        <end position="916"/>
    </location>
</feature>
<dbReference type="AlphaFoldDB" id="W5LQ37"/>
<reference evidence="19" key="2">
    <citation type="journal article" date="2014" name="Nat. Commun.">
        <title>The cavefish genome reveals candidate genes for eye loss.</title>
        <authorList>
            <person name="McGaugh S.E."/>
            <person name="Gross J.B."/>
            <person name="Aken B."/>
            <person name="Blin M."/>
            <person name="Borowsky R."/>
            <person name="Chalopin D."/>
            <person name="Hinaux H."/>
            <person name="Jeffery W.R."/>
            <person name="Keene A."/>
            <person name="Ma L."/>
            <person name="Minx P."/>
            <person name="Murphy D."/>
            <person name="O'Quin K.E."/>
            <person name="Retaux S."/>
            <person name="Rohner N."/>
            <person name="Searle S.M."/>
            <person name="Stahl B.A."/>
            <person name="Tabin C."/>
            <person name="Volff J.N."/>
            <person name="Yoshizawa M."/>
            <person name="Warren W.C."/>
        </authorList>
    </citation>
    <scope>NUCLEOTIDE SEQUENCE [LARGE SCALE GENOMIC DNA]</scope>
    <source>
        <strain evidence="19">female</strain>
    </source>
</reference>
<dbReference type="GO" id="GO:0005524">
    <property type="term" value="F:ATP binding"/>
    <property type="evidence" value="ECO:0007669"/>
    <property type="project" value="UniProtKB-UniRule"/>
</dbReference>
<comment type="similarity">
    <text evidence="2">Belongs to the protein kinase superfamily. STE Ser/Thr protein kinase family. MAP kinase kinase kinase subfamily.</text>
</comment>
<evidence type="ECO:0000256" key="2">
    <source>
        <dbReference type="ARBA" id="ARBA00006529"/>
    </source>
</evidence>
<evidence type="ECO:0000256" key="8">
    <source>
        <dbReference type="ARBA" id="ARBA00022741"/>
    </source>
</evidence>
<keyword evidence="19" id="KW-1185">Reference proteome</keyword>
<keyword evidence="6" id="KW-0808">Transferase</keyword>
<reference evidence="18" key="3">
    <citation type="submission" date="2025-08" db="UniProtKB">
        <authorList>
            <consortium name="Ensembl"/>
        </authorList>
    </citation>
    <scope>IDENTIFICATION</scope>
</reference>
<dbReference type="eggNOG" id="KOG0192">
    <property type="taxonomic scope" value="Eukaryota"/>
</dbReference>
<dbReference type="PROSITE" id="PS00107">
    <property type="entry name" value="PROTEIN_KINASE_ATP"/>
    <property type="match status" value="1"/>
</dbReference>
<feature type="region of interest" description="Disordered" evidence="15">
    <location>
        <begin position="786"/>
        <end position="819"/>
    </location>
</feature>
<feature type="region of interest" description="Disordered" evidence="15">
    <location>
        <begin position="928"/>
        <end position="957"/>
    </location>
</feature>
<evidence type="ECO:0000256" key="4">
    <source>
        <dbReference type="ARBA" id="ARBA00022443"/>
    </source>
</evidence>
<dbReference type="Bgee" id="ENSAMXG00000021475">
    <property type="expression patterns" value="Expressed in brain and 4 other cell types or tissues"/>
</dbReference>
<feature type="binding site" evidence="13">
    <location>
        <position position="155"/>
    </location>
    <ligand>
        <name>ATP</name>
        <dbReference type="ChEBI" id="CHEBI:30616"/>
    </ligand>
</feature>